<evidence type="ECO:0000313" key="2">
    <source>
        <dbReference type="Proteomes" id="UP000026915"/>
    </source>
</evidence>
<accession>A0A061G1R6</accession>
<dbReference type="InParanoid" id="A0A061G1R6"/>
<evidence type="ECO:0008006" key="3">
    <source>
        <dbReference type="Google" id="ProtNLM"/>
    </source>
</evidence>
<sequence>MFKGVHKRDTNQLKRKCPEFPKNIQSMCLCVLLNIIFRIHMKTLLFTNIWTTPSTGWFKLNTDGAARDCPGMLGIGGVLRDNSGAVKIIFSEARGRGMPVLLRFLTIREALVGVTGWGLLLKAILKTQSIGS</sequence>
<protein>
    <recommendedName>
        <fullName evidence="3">RNase H type-1 domain-containing protein</fullName>
    </recommendedName>
</protein>
<name>A0A061G1R6_THECC</name>
<dbReference type="InterPro" id="IPR053151">
    <property type="entry name" value="RNase_H-like"/>
</dbReference>
<proteinExistence type="predicted"/>
<dbReference type="PANTHER" id="PTHR47723:SF19">
    <property type="entry name" value="POLYNUCLEOTIDYL TRANSFERASE, RIBONUCLEASE H-LIKE SUPERFAMILY PROTEIN"/>
    <property type="match status" value="1"/>
</dbReference>
<dbReference type="AlphaFoldDB" id="A0A061G1R6"/>
<dbReference type="HOGENOM" id="CLU_1920885_0_0_1"/>
<dbReference type="EMBL" id="CM001881">
    <property type="protein sequence ID" value="EOY23521.1"/>
    <property type="molecule type" value="Genomic_DNA"/>
</dbReference>
<organism evidence="1 2">
    <name type="scientific">Theobroma cacao</name>
    <name type="common">Cacao</name>
    <name type="synonym">Cocoa</name>
    <dbReference type="NCBI Taxonomy" id="3641"/>
    <lineage>
        <taxon>Eukaryota</taxon>
        <taxon>Viridiplantae</taxon>
        <taxon>Streptophyta</taxon>
        <taxon>Embryophyta</taxon>
        <taxon>Tracheophyta</taxon>
        <taxon>Spermatophyta</taxon>
        <taxon>Magnoliopsida</taxon>
        <taxon>eudicotyledons</taxon>
        <taxon>Gunneridae</taxon>
        <taxon>Pentapetalae</taxon>
        <taxon>rosids</taxon>
        <taxon>malvids</taxon>
        <taxon>Malvales</taxon>
        <taxon>Malvaceae</taxon>
        <taxon>Byttnerioideae</taxon>
        <taxon>Theobroma</taxon>
    </lineage>
</organism>
<keyword evidence="2" id="KW-1185">Reference proteome</keyword>
<dbReference type="Proteomes" id="UP000026915">
    <property type="component" value="Chromosome 3"/>
</dbReference>
<dbReference type="PANTHER" id="PTHR47723">
    <property type="entry name" value="OS05G0353850 PROTEIN"/>
    <property type="match status" value="1"/>
</dbReference>
<evidence type="ECO:0000313" key="1">
    <source>
        <dbReference type="EMBL" id="EOY23521.1"/>
    </source>
</evidence>
<dbReference type="Gramene" id="EOY23521">
    <property type="protein sequence ID" value="EOY23521"/>
    <property type="gene ID" value="TCM_015387"/>
</dbReference>
<reference evidence="1 2" key="1">
    <citation type="journal article" date="2013" name="Genome Biol.">
        <title>The genome sequence of the most widely cultivated cacao type and its use to identify candidate genes regulating pod color.</title>
        <authorList>
            <person name="Motamayor J.C."/>
            <person name="Mockaitis K."/>
            <person name="Schmutz J."/>
            <person name="Haiminen N."/>
            <person name="Iii D.L."/>
            <person name="Cornejo O."/>
            <person name="Findley S.D."/>
            <person name="Zheng P."/>
            <person name="Utro F."/>
            <person name="Royaert S."/>
            <person name="Saski C."/>
            <person name="Jenkins J."/>
            <person name="Podicheti R."/>
            <person name="Zhao M."/>
            <person name="Scheffler B.E."/>
            <person name="Stack J.C."/>
            <person name="Feltus F.A."/>
            <person name="Mustiga G.M."/>
            <person name="Amores F."/>
            <person name="Phillips W."/>
            <person name="Marelli J.P."/>
            <person name="May G.D."/>
            <person name="Shapiro H."/>
            <person name="Ma J."/>
            <person name="Bustamante C.D."/>
            <person name="Schnell R.J."/>
            <person name="Main D."/>
            <person name="Gilbert D."/>
            <person name="Parida L."/>
            <person name="Kuhn D.N."/>
        </authorList>
    </citation>
    <scope>NUCLEOTIDE SEQUENCE [LARGE SCALE GENOMIC DNA]</scope>
    <source>
        <strain evidence="2">cv. Matina 1-6</strain>
    </source>
</reference>
<gene>
    <name evidence="1" type="ORF">TCM_015387</name>
</gene>